<dbReference type="SMART" id="SM00271">
    <property type="entry name" value="DnaJ"/>
    <property type="match status" value="1"/>
</dbReference>
<dbReference type="InterPro" id="IPR036869">
    <property type="entry name" value="J_dom_sf"/>
</dbReference>
<dbReference type="PRINTS" id="PR00625">
    <property type="entry name" value="JDOMAIN"/>
</dbReference>
<dbReference type="CDD" id="cd06257">
    <property type="entry name" value="DnaJ"/>
    <property type="match status" value="1"/>
</dbReference>
<gene>
    <name evidence="3" type="ORF">HK103_001923</name>
</gene>
<dbReference type="PROSITE" id="PS50076">
    <property type="entry name" value="DNAJ_2"/>
    <property type="match status" value="1"/>
</dbReference>
<dbReference type="GO" id="GO:0044183">
    <property type="term" value="F:protein folding chaperone"/>
    <property type="evidence" value="ECO:0007669"/>
    <property type="project" value="TreeGrafter"/>
</dbReference>
<dbReference type="GO" id="GO:0005634">
    <property type="term" value="C:nucleus"/>
    <property type="evidence" value="ECO:0007669"/>
    <property type="project" value="TreeGrafter"/>
</dbReference>
<dbReference type="Proteomes" id="UP001210925">
    <property type="component" value="Unassembled WGS sequence"/>
</dbReference>
<keyword evidence="4" id="KW-1185">Reference proteome</keyword>
<evidence type="ECO:0000313" key="3">
    <source>
        <dbReference type="EMBL" id="KAJ3259662.1"/>
    </source>
</evidence>
<dbReference type="InterPro" id="IPR018253">
    <property type="entry name" value="DnaJ_domain_CS"/>
</dbReference>
<accession>A0AAD5UJD8</accession>
<dbReference type="PROSITE" id="PS00636">
    <property type="entry name" value="DNAJ_1"/>
    <property type="match status" value="1"/>
</dbReference>
<dbReference type="SUPFAM" id="SSF46565">
    <property type="entry name" value="Chaperone J-domain"/>
    <property type="match status" value="1"/>
</dbReference>
<dbReference type="GO" id="GO:0005737">
    <property type="term" value="C:cytoplasm"/>
    <property type="evidence" value="ECO:0007669"/>
    <property type="project" value="TreeGrafter"/>
</dbReference>
<feature type="region of interest" description="Disordered" evidence="1">
    <location>
        <begin position="140"/>
        <end position="200"/>
    </location>
</feature>
<dbReference type="EMBL" id="JADGKB010000016">
    <property type="protein sequence ID" value="KAJ3259662.1"/>
    <property type="molecule type" value="Genomic_DNA"/>
</dbReference>
<dbReference type="Pfam" id="PF00226">
    <property type="entry name" value="DnaJ"/>
    <property type="match status" value="1"/>
</dbReference>
<dbReference type="GO" id="GO:0051082">
    <property type="term" value="F:unfolded protein binding"/>
    <property type="evidence" value="ECO:0007669"/>
    <property type="project" value="TreeGrafter"/>
</dbReference>
<dbReference type="GO" id="GO:0051087">
    <property type="term" value="F:protein-folding chaperone binding"/>
    <property type="evidence" value="ECO:0007669"/>
    <property type="project" value="TreeGrafter"/>
</dbReference>
<dbReference type="InterPro" id="IPR001623">
    <property type="entry name" value="DnaJ_domain"/>
</dbReference>
<feature type="domain" description="J" evidence="2">
    <location>
        <begin position="2"/>
        <end position="66"/>
    </location>
</feature>
<organism evidence="3 4">
    <name type="scientific">Boothiomyces macroporosus</name>
    <dbReference type="NCBI Taxonomy" id="261099"/>
    <lineage>
        <taxon>Eukaryota</taxon>
        <taxon>Fungi</taxon>
        <taxon>Fungi incertae sedis</taxon>
        <taxon>Chytridiomycota</taxon>
        <taxon>Chytridiomycota incertae sedis</taxon>
        <taxon>Chytridiomycetes</taxon>
        <taxon>Rhizophydiales</taxon>
        <taxon>Terramycetaceae</taxon>
        <taxon>Boothiomyces</taxon>
    </lineage>
</organism>
<evidence type="ECO:0000256" key="1">
    <source>
        <dbReference type="SAM" id="MobiDB-lite"/>
    </source>
</evidence>
<protein>
    <recommendedName>
        <fullName evidence="2">J domain-containing protein</fullName>
    </recommendedName>
</protein>
<name>A0AAD5UJD8_9FUNG</name>
<evidence type="ECO:0000313" key="4">
    <source>
        <dbReference type="Proteomes" id="UP001210925"/>
    </source>
</evidence>
<sequence>MQYYEVLGISKTADEKEIKTAYKKLALKYHPDKNNEPGAAEKFKLIGEAYQVLIDPKKRYEYDTRGTARINMINPEDLFRSFFDDSFFADDFGFNSRFTQRRNMFSSFGSPFDSDLFFNSGFSNMSSFSSMNSFPSGGSFTSRSTSTVIRNGRKETTTTTTQNGVTTVEKEIREPDGRVTTERWVNGQQQIGGNERKPLK</sequence>
<dbReference type="PANTHER" id="PTHR43948">
    <property type="entry name" value="DNAJ HOMOLOG SUBFAMILY B"/>
    <property type="match status" value="1"/>
</dbReference>
<evidence type="ECO:0000259" key="2">
    <source>
        <dbReference type="PROSITE" id="PS50076"/>
    </source>
</evidence>
<feature type="compositionally biased region" description="Low complexity" evidence="1">
    <location>
        <begin position="157"/>
        <end position="167"/>
    </location>
</feature>
<dbReference type="Gene3D" id="1.10.287.110">
    <property type="entry name" value="DnaJ domain"/>
    <property type="match status" value="1"/>
</dbReference>
<proteinExistence type="predicted"/>
<dbReference type="AlphaFoldDB" id="A0AAD5UJD8"/>
<dbReference type="PANTHER" id="PTHR43948:SF10">
    <property type="entry name" value="MRJ, ISOFORM E"/>
    <property type="match status" value="1"/>
</dbReference>
<comment type="caution">
    <text evidence="3">The sequence shown here is derived from an EMBL/GenBank/DDBJ whole genome shotgun (WGS) entry which is preliminary data.</text>
</comment>
<reference evidence="3" key="1">
    <citation type="submission" date="2020-05" db="EMBL/GenBank/DDBJ databases">
        <title>Phylogenomic resolution of chytrid fungi.</title>
        <authorList>
            <person name="Stajich J.E."/>
            <person name="Amses K."/>
            <person name="Simmons R."/>
            <person name="Seto K."/>
            <person name="Myers J."/>
            <person name="Bonds A."/>
            <person name="Quandt C.A."/>
            <person name="Barry K."/>
            <person name="Liu P."/>
            <person name="Grigoriev I."/>
            <person name="Longcore J.E."/>
            <person name="James T.Y."/>
        </authorList>
    </citation>
    <scope>NUCLEOTIDE SEQUENCE</scope>
    <source>
        <strain evidence="3">PLAUS21</strain>
    </source>
</reference>
<feature type="compositionally biased region" description="Basic and acidic residues" evidence="1">
    <location>
        <begin position="168"/>
        <end position="181"/>
    </location>
</feature>